<keyword evidence="8" id="KW-1185">Reference proteome</keyword>
<dbReference type="RefSeq" id="WP_053937963.1">
    <property type="nucleotide sequence ID" value="NZ_LAQT01000008.1"/>
</dbReference>
<evidence type="ECO:0000313" key="8">
    <source>
        <dbReference type="Proteomes" id="UP000037939"/>
    </source>
</evidence>
<comment type="subcellular location">
    <subcellularLocation>
        <location evidence="5">Cytoplasm</location>
    </subcellularLocation>
    <text evidence="5">Associates with late stage pre-50S ribosomal subunits.</text>
</comment>
<organism evidence="7 8">
    <name type="scientific">Amantichitinum ursilacus</name>
    <dbReference type="NCBI Taxonomy" id="857265"/>
    <lineage>
        <taxon>Bacteria</taxon>
        <taxon>Pseudomonadati</taxon>
        <taxon>Pseudomonadota</taxon>
        <taxon>Betaproteobacteria</taxon>
        <taxon>Neisseriales</taxon>
        <taxon>Chitinibacteraceae</taxon>
        <taxon>Amantichitinum</taxon>
    </lineage>
</organism>
<dbReference type="Gene3D" id="1.10.60.30">
    <property type="entry name" value="PSPTO4464-like domains"/>
    <property type="match status" value="2"/>
</dbReference>
<dbReference type="PIRSF" id="PIRSF016183">
    <property type="entry name" value="UCP016183"/>
    <property type="match status" value="1"/>
</dbReference>
<dbReference type="GO" id="GO:1902626">
    <property type="term" value="P:assembly of large subunit precursor of preribosome"/>
    <property type="evidence" value="ECO:0007669"/>
    <property type="project" value="UniProtKB-UniRule"/>
</dbReference>
<dbReference type="Proteomes" id="UP000037939">
    <property type="component" value="Unassembled WGS sequence"/>
</dbReference>
<dbReference type="GO" id="GO:0005829">
    <property type="term" value="C:cytosol"/>
    <property type="evidence" value="ECO:0007669"/>
    <property type="project" value="TreeGrafter"/>
</dbReference>
<dbReference type="GO" id="GO:0019843">
    <property type="term" value="F:rRNA binding"/>
    <property type="evidence" value="ECO:0007669"/>
    <property type="project" value="UniProtKB-UniRule"/>
</dbReference>
<comment type="function">
    <text evidence="5">Member of a network of 50S ribosomal subunit biogenesis factors which assembles along the 30S-50S interface, preventing incorrect 23S rRNA structures from forming. Promotes peptidyl transferase center (PTC) maturation.</text>
</comment>
<dbReference type="InterPro" id="IPR023153">
    <property type="entry name" value="DarP_sf"/>
</dbReference>
<keyword evidence="1 5" id="KW-0963">Cytoplasm</keyword>
<accession>A0A0N0GNY0</accession>
<comment type="similarity">
    <text evidence="5">Belongs to the DarP family.</text>
</comment>
<dbReference type="OrthoDB" id="5293604at2"/>
<keyword evidence="2 5" id="KW-0690">Ribosome biogenesis</keyword>
<keyword evidence="3 5" id="KW-0699">rRNA-binding</keyword>
<dbReference type="HAMAP" id="MF_00765">
    <property type="entry name" value="DarP"/>
    <property type="match status" value="1"/>
</dbReference>
<gene>
    <name evidence="5" type="primary">darP</name>
    <name evidence="7" type="ORF">WG78_10900</name>
</gene>
<dbReference type="PATRIC" id="fig|857265.3.peg.2239"/>
<protein>
    <recommendedName>
        <fullName evidence="5">Dual-action ribosomal maturation protein DarP</fullName>
    </recommendedName>
    <alternativeName>
        <fullName evidence="5">Large ribosomal subunit assembly factor DarP</fullName>
    </alternativeName>
</protein>
<evidence type="ECO:0000256" key="2">
    <source>
        <dbReference type="ARBA" id="ARBA00022517"/>
    </source>
</evidence>
<name>A0A0N0GNY0_9NEIS</name>
<dbReference type="PANTHER" id="PTHR38101:SF1">
    <property type="entry name" value="UPF0307 PROTEIN YJGA"/>
    <property type="match status" value="1"/>
</dbReference>
<evidence type="ECO:0000256" key="4">
    <source>
        <dbReference type="ARBA" id="ARBA00022884"/>
    </source>
</evidence>
<sequence length="191" mass="21868">MAHNEAFDHDDDVELISKSQAKRDSTRLQELGEQLVALDIKVVSTLGLPERLVEAIRECKRLRSHGALSRQKQFIGKLMRQVDPEPIQALLDRMAGTSDEHNAWLHKLERTREQMLSDSKAIEAFVAEHPQADVQHLRQLIRNALKEREQQKPPKAYRELFQLLKDYIPEPALPRADGTGAVELDDDAHEE</sequence>
<dbReference type="STRING" id="857265.WG78_10900"/>
<dbReference type="SUPFAM" id="SSF158710">
    <property type="entry name" value="PSPTO4464-like"/>
    <property type="match status" value="1"/>
</dbReference>
<dbReference type="GO" id="GO:0043022">
    <property type="term" value="F:ribosome binding"/>
    <property type="evidence" value="ECO:0007669"/>
    <property type="project" value="UniProtKB-UniRule"/>
</dbReference>
<proteinExistence type="inferred from homology"/>
<dbReference type="PANTHER" id="PTHR38101">
    <property type="entry name" value="UPF0307 PROTEIN YJGA"/>
    <property type="match status" value="1"/>
</dbReference>
<dbReference type="NCBIfam" id="NF003593">
    <property type="entry name" value="PRK05255.1-1"/>
    <property type="match status" value="1"/>
</dbReference>
<evidence type="ECO:0000256" key="3">
    <source>
        <dbReference type="ARBA" id="ARBA00022730"/>
    </source>
</evidence>
<evidence type="ECO:0000256" key="1">
    <source>
        <dbReference type="ARBA" id="ARBA00022490"/>
    </source>
</evidence>
<dbReference type="AlphaFoldDB" id="A0A0N0GNY0"/>
<reference evidence="7 8" key="1">
    <citation type="submission" date="2015-07" db="EMBL/GenBank/DDBJ databases">
        <title>Draft genome sequence of the Amantichitinum ursilacus IGB-41, a new chitin-degrading bacterium.</title>
        <authorList>
            <person name="Kirstahler P."/>
            <person name="Guenther M."/>
            <person name="Grumaz C."/>
            <person name="Rupp S."/>
            <person name="Zibek S."/>
            <person name="Sohn K."/>
        </authorList>
    </citation>
    <scope>NUCLEOTIDE SEQUENCE [LARGE SCALE GENOMIC DNA]</scope>
    <source>
        <strain evidence="7 8">IGB-41</strain>
    </source>
</reference>
<evidence type="ECO:0000256" key="5">
    <source>
        <dbReference type="HAMAP-Rule" id="MF_00765"/>
    </source>
</evidence>
<dbReference type="EMBL" id="LAQT01000008">
    <property type="protein sequence ID" value="KPC52993.1"/>
    <property type="molecule type" value="Genomic_DNA"/>
</dbReference>
<comment type="caution">
    <text evidence="7">The sequence shown here is derived from an EMBL/GenBank/DDBJ whole genome shotgun (WGS) entry which is preliminary data.</text>
</comment>
<dbReference type="Pfam" id="PF04751">
    <property type="entry name" value="DarP"/>
    <property type="match status" value="1"/>
</dbReference>
<evidence type="ECO:0000313" key="7">
    <source>
        <dbReference type="EMBL" id="KPC52993.1"/>
    </source>
</evidence>
<feature type="region of interest" description="Disordered" evidence="6">
    <location>
        <begin position="171"/>
        <end position="191"/>
    </location>
</feature>
<keyword evidence="4 5" id="KW-0694">RNA-binding</keyword>
<dbReference type="CDD" id="cd16331">
    <property type="entry name" value="YjgA-like"/>
    <property type="match status" value="1"/>
</dbReference>
<dbReference type="InterPro" id="IPR006839">
    <property type="entry name" value="DarP"/>
</dbReference>
<feature type="region of interest" description="Disordered" evidence="6">
    <location>
        <begin position="1"/>
        <end position="23"/>
    </location>
</feature>
<evidence type="ECO:0000256" key="6">
    <source>
        <dbReference type="SAM" id="MobiDB-lite"/>
    </source>
</evidence>